<proteinExistence type="predicted"/>
<reference evidence="1" key="1">
    <citation type="journal article" date="2020" name="Microbiol. Resour. Announc.">
        <title>Complete Genome Sequence of Novel Psychrotolerant Legionella Strain TUM19329, Isolated from Antarctic Lake Sediment.</title>
        <authorList>
            <person name="Shimada S."/>
            <person name="Nakai R."/>
            <person name="Aoki K."/>
            <person name="Shimoeda N."/>
            <person name="Ohno G."/>
            <person name="Miyazaki Y."/>
            <person name="Kudoh S."/>
            <person name="Imura S."/>
            <person name="Watanabe K."/>
            <person name="Ishii Y."/>
            <person name="Tateda K."/>
        </authorList>
    </citation>
    <scope>NUCLEOTIDE SEQUENCE [LARGE SCALE GENOMIC DNA]</scope>
    <source>
        <strain evidence="1">TUM19329</strain>
    </source>
</reference>
<organism evidence="1 2">
    <name type="scientific">Legionella antarctica</name>
    <dbReference type="NCBI Taxonomy" id="2708020"/>
    <lineage>
        <taxon>Bacteria</taxon>
        <taxon>Pseudomonadati</taxon>
        <taxon>Pseudomonadota</taxon>
        <taxon>Gammaproteobacteria</taxon>
        <taxon>Legionellales</taxon>
        <taxon>Legionellaceae</taxon>
        <taxon>Legionella</taxon>
    </lineage>
</organism>
<accession>A0A6F8T4I4</accession>
<dbReference type="Proteomes" id="UP000502894">
    <property type="component" value="Chromosome"/>
</dbReference>
<gene>
    <name evidence="1" type="ORF">TUM19329_19550</name>
</gene>
<keyword evidence="2" id="KW-1185">Reference proteome</keyword>
<evidence type="ECO:0008006" key="3">
    <source>
        <dbReference type="Google" id="ProtNLM"/>
    </source>
</evidence>
<dbReference type="EMBL" id="AP022839">
    <property type="protein sequence ID" value="BCA95594.1"/>
    <property type="molecule type" value="Genomic_DNA"/>
</dbReference>
<dbReference type="RefSeq" id="WP_173237161.1">
    <property type="nucleotide sequence ID" value="NZ_AP022839.1"/>
</dbReference>
<protein>
    <recommendedName>
        <fullName evidence="3">F-box domain-containing protein</fullName>
    </recommendedName>
</protein>
<dbReference type="AlphaFoldDB" id="A0A6F8T4I4"/>
<name>A0A6F8T4I4_9GAMM</name>
<sequence>MNDKLDILGQLPQDIKFATAYYLPTSDLINLSTISRKHWNLFKPMLDVRRFLFHVVHGEYHAVVGMLKIDIHLIFKKGQISDCSGRIFESISGFEYSLWALDKYMWEMMLDCVHQDEEGKKILTTLRSQHHQVKTKGITYCFNGNKFTENHFDFENTIINELQTQYDYLSQSDIKDDPKISKQWREGVGGAQKLFPMHVVYEYCSDDPTRAINSWPKPSTQFYNWGAKNKENWFAIDSKLGIEFAIYKGMERAGAFNSILLGKDGCLVDLNAMKTLYQLRTKEFIDLKSQFKDLSMSEVNVSQIATGCK</sequence>
<evidence type="ECO:0000313" key="1">
    <source>
        <dbReference type="EMBL" id="BCA95594.1"/>
    </source>
</evidence>
<evidence type="ECO:0000313" key="2">
    <source>
        <dbReference type="Proteomes" id="UP000502894"/>
    </source>
</evidence>
<dbReference type="KEGG" id="lant:TUM19329_19550"/>